<dbReference type="EMBL" id="GGEC01030427">
    <property type="protein sequence ID" value="MBX10911.1"/>
    <property type="molecule type" value="Transcribed_RNA"/>
</dbReference>
<dbReference type="AlphaFoldDB" id="A0A2P2KYW1"/>
<evidence type="ECO:0000313" key="1">
    <source>
        <dbReference type="EMBL" id="MBX10911.1"/>
    </source>
</evidence>
<proteinExistence type="predicted"/>
<name>A0A2P2KYW1_RHIMU</name>
<sequence length="44" mass="5229">MADFQTSTHRAKWIFSPLQLIERYKAANQRAKQMLDTVCHFFAK</sequence>
<accession>A0A2P2KYW1</accession>
<protein>
    <submittedName>
        <fullName evidence="1">Uncharacterized protein</fullName>
    </submittedName>
</protein>
<reference evidence="1" key="1">
    <citation type="submission" date="2018-02" db="EMBL/GenBank/DDBJ databases">
        <title>Rhizophora mucronata_Transcriptome.</title>
        <authorList>
            <person name="Meera S.P."/>
            <person name="Sreeshan A."/>
            <person name="Augustine A."/>
        </authorList>
    </citation>
    <scope>NUCLEOTIDE SEQUENCE</scope>
    <source>
        <tissue evidence="1">Leaf</tissue>
    </source>
</reference>
<organism evidence="1">
    <name type="scientific">Rhizophora mucronata</name>
    <name type="common">Asiatic mangrove</name>
    <dbReference type="NCBI Taxonomy" id="61149"/>
    <lineage>
        <taxon>Eukaryota</taxon>
        <taxon>Viridiplantae</taxon>
        <taxon>Streptophyta</taxon>
        <taxon>Embryophyta</taxon>
        <taxon>Tracheophyta</taxon>
        <taxon>Spermatophyta</taxon>
        <taxon>Magnoliopsida</taxon>
        <taxon>eudicotyledons</taxon>
        <taxon>Gunneridae</taxon>
        <taxon>Pentapetalae</taxon>
        <taxon>rosids</taxon>
        <taxon>fabids</taxon>
        <taxon>Malpighiales</taxon>
        <taxon>Rhizophoraceae</taxon>
        <taxon>Rhizophora</taxon>
    </lineage>
</organism>